<reference evidence="1 2" key="2">
    <citation type="submission" date="2018-11" db="EMBL/GenBank/DDBJ databases">
        <authorList>
            <consortium name="Pathogen Informatics"/>
        </authorList>
    </citation>
    <scope>NUCLEOTIDE SEQUENCE [LARGE SCALE GENOMIC DNA]</scope>
</reference>
<dbReference type="Proteomes" id="UP000050794">
    <property type="component" value="Unassembled WGS sequence"/>
</dbReference>
<keyword evidence="2" id="KW-1185">Reference proteome</keyword>
<dbReference type="AlphaFoldDB" id="A0A183UDE8"/>
<proteinExistence type="predicted"/>
<gene>
    <name evidence="1" type="ORF">TCNE_LOCUS6518</name>
</gene>
<evidence type="ECO:0000313" key="1">
    <source>
        <dbReference type="EMBL" id="VDM37839.1"/>
    </source>
</evidence>
<organism evidence="2 3">
    <name type="scientific">Toxocara canis</name>
    <name type="common">Canine roundworm</name>
    <dbReference type="NCBI Taxonomy" id="6265"/>
    <lineage>
        <taxon>Eukaryota</taxon>
        <taxon>Metazoa</taxon>
        <taxon>Ecdysozoa</taxon>
        <taxon>Nematoda</taxon>
        <taxon>Chromadorea</taxon>
        <taxon>Rhabditida</taxon>
        <taxon>Spirurina</taxon>
        <taxon>Ascaridomorpha</taxon>
        <taxon>Ascaridoidea</taxon>
        <taxon>Toxocaridae</taxon>
        <taxon>Toxocara</taxon>
    </lineage>
</organism>
<sequence length="44" mass="5206">MDTIDQNEELAFVLKRIAKAHIKWNVHKHHLMASIFLFKETLTS</sequence>
<dbReference type="WBParaSite" id="TCNE_0000651801-mRNA-1">
    <property type="protein sequence ID" value="TCNE_0000651801-mRNA-1"/>
    <property type="gene ID" value="TCNE_0000651801"/>
</dbReference>
<name>A0A183UDE8_TOXCA</name>
<dbReference type="EMBL" id="UYWY01019506">
    <property type="protein sequence ID" value="VDM37839.1"/>
    <property type="molecule type" value="Genomic_DNA"/>
</dbReference>
<evidence type="ECO:0000313" key="3">
    <source>
        <dbReference type="WBParaSite" id="TCNE_0000651801-mRNA-1"/>
    </source>
</evidence>
<protein>
    <submittedName>
        <fullName evidence="3">GLOBIN domain-containing protein</fullName>
    </submittedName>
</protein>
<accession>A0A183UDE8</accession>
<reference evidence="3" key="1">
    <citation type="submission" date="2016-06" db="UniProtKB">
        <authorList>
            <consortium name="WormBaseParasite"/>
        </authorList>
    </citation>
    <scope>IDENTIFICATION</scope>
</reference>
<evidence type="ECO:0000313" key="2">
    <source>
        <dbReference type="Proteomes" id="UP000050794"/>
    </source>
</evidence>